<dbReference type="Gene3D" id="3.10.20.30">
    <property type="match status" value="1"/>
</dbReference>
<evidence type="ECO:0000313" key="3">
    <source>
        <dbReference type="EMBL" id="MET4722745.1"/>
    </source>
</evidence>
<dbReference type="Gene3D" id="2.40.30.10">
    <property type="entry name" value="Translation factors"/>
    <property type="match status" value="1"/>
</dbReference>
<dbReference type="Pfam" id="PF00111">
    <property type="entry name" value="Fer2"/>
    <property type="match status" value="1"/>
</dbReference>
<dbReference type="Pfam" id="PF00175">
    <property type="entry name" value="NAD_binding_1"/>
    <property type="match status" value="1"/>
</dbReference>
<dbReference type="InterPro" id="IPR001433">
    <property type="entry name" value="OxRdtase_FAD/NAD-bd"/>
</dbReference>
<dbReference type="SUPFAM" id="SSF52343">
    <property type="entry name" value="Ferredoxin reductase-like, C-terminal NADP-linked domain"/>
    <property type="match status" value="1"/>
</dbReference>
<feature type="domain" description="MOSC" evidence="1">
    <location>
        <begin position="34"/>
        <end position="169"/>
    </location>
</feature>
<dbReference type="InterPro" id="IPR036010">
    <property type="entry name" value="2Fe-2S_ferredoxin-like_sf"/>
</dbReference>
<dbReference type="InterPro" id="IPR017938">
    <property type="entry name" value="Riboflavin_synthase-like_b-brl"/>
</dbReference>
<feature type="domain" description="FAD-binding FR-type" evidence="2">
    <location>
        <begin position="241"/>
        <end position="345"/>
    </location>
</feature>
<dbReference type="CDD" id="cd00207">
    <property type="entry name" value="fer2"/>
    <property type="match status" value="1"/>
</dbReference>
<dbReference type="InterPro" id="IPR012675">
    <property type="entry name" value="Beta-grasp_dom_sf"/>
</dbReference>
<dbReference type="Pfam" id="PF03475">
    <property type="entry name" value="YiiM_3-alpha"/>
    <property type="match status" value="1"/>
</dbReference>
<dbReference type="InterPro" id="IPR039261">
    <property type="entry name" value="FNR_nucleotide-bd"/>
</dbReference>
<dbReference type="CDD" id="cd06184">
    <property type="entry name" value="flavohem_like_fad_nad_binding"/>
    <property type="match status" value="1"/>
</dbReference>
<proteinExistence type="predicted"/>
<dbReference type="SUPFAM" id="SSF50800">
    <property type="entry name" value="PK beta-barrel domain-like"/>
    <property type="match status" value="1"/>
</dbReference>
<protein>
    <submittedName>
        <fullName evidence="3">Ferredoxin-NADP reductase/MOSC domain-containing protein YiiM/ferredoxin</fullName>
    </submittedName>
</protein>
<gene>
    <name evidence="3" type="ORF">ABIF63_006851</name>
</gene>
<sequence length="590" mass="63283">MPGNPMARLLSLNVGLPRDIAWQGRTVHTGIWKVPVSGPRRVRRLNIDGDGQGDTAGHGGEQRAVYVYQQDSYQYWQEHLGRANLVHGQFGENFTVEGLADRDVCIGDRYKIGSALFEVTQPRVTCYRLGIRMEEPDMAALLVRHGRPGFYFRVIEEGDVEAGDEIVRVADGPERMSVSEINALLYLPPHPRDRLERALKIPALSGGWRHSFEALLEQQRKATTAGNAGLGPATSPPPAWRGFRPFRVARKIAQSGNVTSLILEPADGHPVAAALPGQFVIVRLGASAAPAMTRSYSLSSRSDAAPWRISIKREAHGAASQYIADEVKIGDAVQIGAPRGSFTLRQDARPVVLLSAGIGVTPVLAMLHALAAEASTRDVWWLHGARNGREHAFAAEVRGLLAGLAHHHSHVCYSAPDPGDRLNVDFDTTGHLDLRVLQTLGVPSEGDFYLCGPAPFMTDLSRGLAAFGVAPDRVHTEMFGAGPSLTPGIAASPQKRAHLPAGATGPGPMVSFARSGLNVCWGPSYASLLELAEACDVPVRWSCRTGVCHNCESGLVAGAVSYAPDPLDAPADGNILICCSRPQGDVVIDL</sequence>
<evidence type="ECO:0000259" key="2">
    <source>
        <dbReference type="PROSITE" id="PS51384"/>
    </source>
</evidence>
<dbReference type="PANTHER" id="PTHR30212">
    <property type="entry name" value="PROTEIN YIIM"/>
    <property type="match status" value="1"/>
</dbReference>
<dbReference type="InterPro" id="IPR011037">
    <property type="entry name" value="Pyrv_Knase-like_insert_dom_sf"/>
</dbReference>
<dbReference type="Pfam" id="PF03473">
    <property type="entry name" value="MOSC"/>
    <property type="match status" value="1"/>
</dbReference>
<dbReference type="InterPro" id="IPR052353">
    <property type="entry name" value="Benzoxazolinone_Detox_Enz"/>
</dbReference>
<evidence type="ECO:0000313" key="4">
    <source>
        <dbReference type="Proteomes" id="UP001549291"/>
    </source>
</evidence>
<dbReference type="InterPro" id="IPR005302">
    <property type="entry name" value="MoCF_Sase_C"/>
</dbReference>
<dbReference type="PROSITE" id="PS51340">
    <property type="entry name" value="MOSC"/>
    <property type="match status" value="1"/>
</dbReference>
<accession>A0ABV2S1N2</accession>
<dbReference type="Gene3D" id="3.40.50.80">
    <property type="entry name" value="Nucleotide-binding domain of ferredoxin-NADP reductase (FNR) module"/>
    <property type="match status" value="1"/>
</dbReference>
<reference evidence="3 4" key="1">
    <citation type="submission" date="2024-06" db="EMBL/GenBank/DDBJ databases">
        <title>Genomic Encyclopedia of Type Strains, Phase V (KMG-V): Genome sequencing to study the core and pangenomes of soil and plant-associated prokaryotes.</title>
        <authorList>
            <person name="Whitman W."/>
        </authorList>
    </citation>
    <scope>NUCLEOTIDE SEQUENCE [LARGE SCALE GENOMIC DNA]</scope>
    <source>
        <strain evidence="3 4">USDA 160</strain>
    </source>
</reference>
<evidence type="ECO:0000259" key="1">
    <source>
        <dbReference type="PROSITE" id="PS51340"/>
    </source>
</evidence>
<name>A0ABV2S1N2_BRAJP</name>
<dbReference type="PRINTS" id="PR00410">
    <property type="entry name" value="PHEHYDRXLASE"/>
</dbReference>
<organism evidence="3 4">
    <name type="scientific">Bradyrhizobium japonicum</name>
    <dbReference type="NCBI Taxonomy" id="375"/>
    <lineage>
        <taxon>Bacteria</taxon>
        <taxon>Pseudomonadati</taxon>
        <taxon>Pseudomonadota</taxon>
        <taxon>Alphaproteobacteria</taxon>
        <taxon>Hyphomicrobiales</taxon>
        <taxon>Nitrobacteraceae</taxon>
        <taxon>Bradyrhizobium</taxon>
    </lineage>
</organism>
<dbReference type="Gene3D" id="2.40.33.20">
    <property type="entry name" value="PK beta-barrel domain-like"/>
    <property type="match status" value="1"/>
</dbReference>
<dbReference type="Pfam" id="PF00970">
    <property type="entry name" value="FAD_binding_6"/>
    <property type="match status" value="1"/>
</dbReference>
<dbReference type="EMBL" id="JBEPTQ010000002">
    <property type="protein sequence ID" value="MET4722745.1"/>
    <property type="molecule type" value="Genomic_DNA"/>
</dbReference>
<comment type="caution">
    <text evidence="3">The sequence shown here is derived from an EMBL/GenBank/DDBJ whole genome shotgun (WGS) entry which is preliminary data.</text>
</comment>
<dbReference type="PANTHER" id="PTHR30212:SF2">
    <property type="entry name" value="PROTEIN YIIM"/>
    <property type="match status" value="1"/>
</dbReference>
<dbReference type="InterPro" id="IPR017927">
    <property type="entry name" value="FAD-bd_FR_type"/>
</dbReference>
<dbReference type="InterPro" id="IPR008333">
    <property type="entry name" value="Cbr1-like_FAD-bd_dom"/>
</dbReference>
<dbReference type="PROSITE" id="PS51384">
    <property type="entry name" value="FAD_FR"/>
    <property type="match status" value="1"/>
</dbReference>
<keyword evidence="4" id="KW-1185">Reference proteome</keyword>
<dbReference type="InterPro" id="IPR001041">
    <property type="entry name" value="2Fe-2S_ferredoxin-type"/>
</dbReference>
<dbReference type="Proteomes" id="UP001549291">
    <property type="component" value="Unassembled WGS sequence"/>
</dbReference>
<dbReference type="SUPFAM" id="SSF63380">
    <property type="entry name" value="Riboflavin synthase domain-like"/>
    <property type="match status" value="1"/>
</dbReference>
<dbReference type="SUPFAM" id="SSF54292">
    <property type="entry name" value="2Fe-2S ferredoxin-like"/>
    <property type="match status" value="1"/>
</dbReference>
<dbReference type="InterPro" id="IPR005163">
    <property type="entry name" value="Tri_helical_YiiM-like"/>
</dbReference>